<dbReference type="InterPro" id="IPR023828">
    <property type="entry name" value="Peptidase_S8_Ser-AS"/>
</dbReference>
<keyword evidence="4" id="KW-0720">Serine protease</keyword>
<dbReference type="Pfam" id="PF00082">
    <property type="entry name" value="Peptidase_S8"/>
    <property type="match status" value="1"/>
</dbReference>
<dbReference type="EMBL" id="JAHHHN010000063">
    <property type="protein sequence ID" value="MBW4566165.1"/>
    <property type="molecule type" value="Genomic_DNA"/>
</dbReference>
<comment type="caution">
    <text evidence="5">Lacks conserved residue(s) required for the propagation of feature annotation.</text>
</comment>
<protein>
    <submittedName>
        <fullName evidence="7">S8 family serine peptidase</fullName>
    </submittedName>
</protein>
<dbReference type="CDD" id="cd05562">
    <property type="entry name" value="Peptidases_S53_like"/>
    <property type="match status" value="1"/>
</dbReference>
<dbReference type="InterPro" id="IPR000209">
    <property type="entry name" value="Peptidase_S8/S53_dom"/>
</dbReference>
<comment type="similarity">
    <text evidence="1 5">Belongs to the peptidase S8 family.</text>
</comment>
<dbReference type="InterPro" id="IPR011049">
    <property type="entry name" value="Serralysin-like_metalloprot_C"/>
</dbReference>
<dbReference type="PANTHER" id="PTHR43806:SF11">
    <property type="entry name" value="CEREVISIN-RELATED"/>
    <property type="match status" value="1"/>
</dbReference>
<gene>
    <name evidence="7" type="ORF">KME32_34850</name>
</gene>
<evidence type="ECO:0000256" key="3">
    <source>
        <dbReference type="ARBA" id="ARBA00022801"/>
    </source>
</evidence>
<dbReference type="InterPro" id="IPR001343">
    <property type="entry name" value="Hemolysn_Ca-bd"/>
</dbReference>
<dbReference type="InterPro" id="IPR050131">
    <property type="entry name" value="Peptidase_S8_subtilisin-like"/>
</dbReference>
<dbReference type="SUPFAM" id="SSF51120">
    <property type="entry name" value="beta-Roll"/>
    <property type="match status" value="1"/>
</dbReference>
<dbReference type="InterPro" id="IPR015500">
    <property type="entry name" value="Peptidase_S8_subtilisin-rel"/>
</dbReference>
<accession>A0A951ULC9</accession>
<keyword evidence="2" id="KW-0645">Protease</keyword>
<dbReference type="Pfam" id="PF00353">
    <property type="entry name" value="HemolysinCabind"/>
    <property type="match status" value="2"/>
</dbReference>
<proteinExistence type="inferred from homology"/>
<dbReference type="PRINTS" id="PR00313">
    <property type="entry name" value="CABNDNGRPT"/>
</dbReference>
<dbReference type="PRINTS" id="PR00723">
    <property type="entry name" value="SUBTILISIN"/>
</dbReference>
<dbReference type="InterPro" id="IPR036852">
    <property type="entry name" value="Peptidase_S8/S53_dom_sf"/>
</dbReference>
<dbReference type="Gene3D" id="3.40.50.200">
    <property type="entry name" value="Peptidase S8/S53 domain"/>
    <property type="match status" value="1"/>
</dbReference>
<dbReference type="Gene3D" id="2.150.10.10">
    <property type="entry name" value="Serralysin-like metalloprotease, C-terminal"/>
    <property type="match status" value="1"/>
</dbReference>
<dbReference type="PROSITE" id="PS00330">
    <property type="entry name" value="HEMOLYSIN_CALCIUM"/>
    <property type="match status" value="2"/>
</dbReference>
<name>A0A951ULC9_9NOST</name>
<feature type="domain" description="Peptidase S8/S53" evidence="6">
    <location>
        <begin position="303"/>
        <end position="442"/>
    </location>
</feature>
<dbReference type="GO" id="GO:0006508">
    <property type="term" value="P:proteolysis"/>
    <property type="evidence" value="ECO:0007669"/>
    <property type="project" value="UniProtKB-KW"/>
</dbReference>
<dbReference type="AlphaFoldDB" id="A0A951ULC9"/>
<dbReference type="Proteomes" id="UP000715781">
    <property type="component" value="Unassembled WGS sequence"/>
</dbReference>
<organism evidence="7 8">
    <name type="scientific">Mojavia pulchra JT2-VF2</name>
    <dbReference type="NCBI Taxonomy" id="287848"/>
    <lineage>
        <taxon>Bacteria</taxon>
        <taxon>Bacillati</taxon>
        <taxon>Cyanobacteriota</taxon>
        <taxon>Cyanophyceae</taxon>
        <taxon>Nostocales</taxon>
        <taxon>Nostocaceae</taxon>
    </lineage>
</organism>
<keyword evidence="3" id="KW-0378">Hydrolase</keyword>
<dbReference type="GO" id="GO:0005509">
    <property type="term" value="F:calcium ion binding"/>
    <property type="evidence" value="ECO:0007669"/>
    <property type="project" value="InterPro"/>
</dbReference>
<dbReference type="InterPro" id="IPR034075">
    <property type="entry name" value="Glr3161-like_dom"/>
</dbReference>
<reference evidence="7" key="2">
    <citation type="journal article" date="2022" name="Microbiol. Resour. Announc.">
        <title>Metagenome Sequencing to Explore Phylogenomics of Terrestrial Cyanobacteria.</title>
        <authorList>
            <person name="Ward R.D."/>
            <person name="Stajich J.E."/>
            <person name="Johansen J.R."/>
            <person name="Huntemann M."/>
            <person name="Clum A."/>
            <person name="Foster B."/>
            <person name="Foster B."/>
            <person name="Roux S."/>
            <person name="Palaniappan K."/>
            <person name="Varghese N."/>
            <person name="Mukherjee S."/>
            <person name="Reddy T.B.K."/>
            <person name="Daum C."/>
            <person name="Copeland A."/>
            <person name="Chen I.A."/>
            <person name="Ivanova N.N."/>
            <person name="Kyrpides N.C."/>
            <person name="Shapiro N."/>
            <person name="Eloe-Fadrosh E.A."/>
            <person name="Pietrasiak N."/>
        </authorList>
    </citation>
    <scope>NUCLEOTIDE SEQUENCE</scope>
    <source>
        <strain evidence="7">JT2-VF2</strain>
    </source>
</reference>
<evidence type="ECO:0000256" key="5">
    <source>
        <dbReference type="PROSITE-ProRule" id="PRU01240"/>
    </source>
</evidence>
<sequence length="601" mass="64038">MTGKVTTQGDQILKADIARQLFGLDGKGIKVGIISDSFNSLSGLSENVKSGDLPGKANPFGYRQPVTILADTDEPLLDEGRALGQIVHDIAPGAELFFHTFAEENQDGLFADEETFAKAVSTLVAAGVDIIVGDAIVPASLLQDGKAAKAIEAAIDQGVVVVSAAGNNGGISYESVFCPGAEFELEGFQFQAHDFDPTDGVDFFQNINLPESNTLINPLLGWDDAIGEIKTEYVQFLVNTPELPNLGNIVAVSGVISESAVDVPLQALGYVPQKDEQLYFVIAKVGDDISEKPTFIKWVSNANGADRTIDYEYIDEDANNRSVYGNSNAPRSITVGATNIKNPIEIRDYSSQGGSPIWLDSDGNRLANPILRNKPEIYAPDGVATNFPIDSSFAEFLGTSASAPHVAGIVALMLDRADGNLTPEEIRTKVQNTALSIKEGSGLVQADRAVIESFVSEKIGSDCTDFINGTDSADNLYGNKGADILVGRGGQDYLVGGEGKDILLGGKGNDVLDGGKGNDILIGEKGADRFVLRSLYGQDKILDYHHGEDFFILEDLTFEQLTITQGSFSTSIQVTNTQQRLAELIGIQASTIGVENFIALA</sequence>
<dbReference type="PROSITE" id="PS51892">
    <property type="entry name" value="SUBTILASE"/>
    <property type="match status" value="1"/>
</dbReference>
<evidence type="ECO:0000256" key="4">
    <source>
        <dbReference type="ARBA" id="ARBA00022825"/>
    </source>
</evidence>
<comment type="caution">
    <text evidence="7">The sequence shown here is derived from an EMBL/GenBank/DDBJ whole genome shotgun (WGS) entry which is preliminary data.</text>
</comment>
<dbReference type="PANTHER" id="PTHR43806">
    <property type="entry name" value="PEPTIDASE S8"/>
    <property type="match status" value="1"/>
</dbReference>
<dbReference type="InterPro" id="IPR018511">
    <property type="entry name" value="Hemolysin-typ_Ca-bd_CS"/>
</dbReference>
<reference evidence="7" key="1">
    <citation type="submission" date="2021-05" db="EMBL/GenBank/DDBJ databases">
        <authorList>
            <person name="Pietrasiak N."/>
            <person name="Ward R."/>
            <person name="Stajich J.E."/>
            <person name="Kurbessoian T."/>
        </authorList>
    </citation>
    <scope>NUCLEOTIDE SEQUENCE</scope>
    <source>
        <strain evidence="7">JT2-VF2</strain>
    </source>
</reference>
<evidence type="ECO:0000256" key="2">
    <source>
        <dbReference type="ARBA" id="ARBA00022670"/>
    </source>
</evidence>
<evidence type="ECO:0000313" key="8">
    <source>
        <dbReference type="Proteomes" id="UP000715781"/>
    </source>
</evidence>
<dbReference type="PROSITE" id="PS00138">
    <property type="entry name" value="SUBTILASE_SER"/>
    <property type="match status" value="1"/>
</dbReference>
<dbReference type="SUPFAM" id="SSF52743">
    <property type="entry name" value="Subtilisin-like"/>
    <property type="match status" value="1"/>
</dbReference>
<dbReference type="GO" id="GO:0004252">
    <property type="term" value="F:serine-type endopeptidase activity"/>
    <property type="evidence" value="ECO:0007669"/>
    <property type="project" value="InterPro"/>
</dbReference>
<evidence type="ECO:0000259" key="6">
    <source>
        <dbReference type="Pfam" id="PF00082"/>
    </source>
</evidence>
<evidence type="ECO:0000256" key="1">
    <source>
        <dbReference type="ARBA" id="ARBA00011073"/>
    </source>
</evidence>
<evidence type="ECO:0000313" key="7">
    <source>
        <dbReference type="EMBL" id="MBW4566165.1"/>
    </source>
</evidence>